<accession>A0ABP7BGS6</accession>
<dbReference type="EMBL" id="BAAAYV010000009">
    <property type="protein sequence ID" value="GAA3658794.1"/>
    <property type="molecule type" value="Genomic_DNA"/>
</dbReference>
<keyword evidence="1" id="KW-0547">Nucleotide-binding</keyword>
<comment type="caution">
    <text evidence="4">The sequence shown here is derived from an EMBL/GenBank/DDBJ whole genome shotgun (WGS) entry which is preliminary data.</text>
</comment>
<dbReference type="RefSeq" id="WP_221859186.1">
    <property type="nucleotide sequence ID" value="NZ_BAAAYV010000009.1"/>
</dbReference>
<dbReference type="InterPro" id="IPR027417">
    <property type="entry name" value="P-loop_NTPase"/>
</dbReference>
<sequence>MIGRDRELRRLIEVAARSGPDGRSVVLLEGVMGIGKTALLNVAASRLAVPVLREQGVDASAPLHAARNLVRHAHRRSPERLLEEGISVSDMASRCIRYLSEHPMTVVVDDVHAADDASVELLEQIVSSPAHGATMVLAHRPHRLPPSLVSAARRSGFPMHHILLGPLSDAEIREITRTGDEDTSDIVVQRSQGNPLFAHTLAMARRDGEDPVAWLGPPGDGWAVTLLDAVRSELDALPADARLCASAVAVLGTASARGVGVLTGLSDARLAAALHVLKQRRLLADLPDRIEQMHPVIRDAAQHVADPAWLVNAHRSAAGLRGELTMHERIEHLAFLGGHQTPKESDSVIRAAAPLIGTSPATVVRWLRSTTHLRDEGRDVLLARGLVLSGRPREAIDLLVPLTTHPQHRGESRQLLAHALRMLGRLEDASDVLARRSEEEDLPLRLERATLAIMHEARHPVDIDLPVDGDGGAAELAGRALRAMSMLNAGDVPDARHEFAGVADGLAALADEQLRDIVDTLAVAGWSAYVLDEFDDAIRLSRLGIRTAERHGRSHVLPHLRAVLAYSLIHRDRMREADDAARTAVVEAGRFSTPDIVPLALTARVLCAQWRGDVAAMRERMAELTRAVPSTVPWWRRTTESAVARIRASLEGGGAIPVQPEVLDATVAMRLLDRATIALINGDAARARGLVEEARAESVRTGLRSQRAFVGILDAEVALREGGDALQAANTATESA</sequence>
<evidence type="ECO:0000259" key="3">
    <source>
        <dbReference type="Pfam" id="PF13191"/>
    </source>
</evidence>
<proteinExistence type="predicted"/>
<dbReference type="Gene3D" id="1.25.40.10">
    <property type="entry name" value="Tetratricopeptide repeat domain"/>
    <property type="match status" value="1"/>
</dbReference>
<dbReference type="InterPro" id="IPR011990">
    <property type="entry name" value="TPR-like_helical_dom_sf"/>
</dbReference>
<protein>
    <submittedName>
        <fullName evidence="4">LuxR family transcriptional regulator</fullName>
    </submittedName>
</protein>
<dbReference type="SUPFAM" id="SSF52540">
    <property type="entry name" value="P-loop containing nucleoside triphosphate hydrolases"/>
    <property type="match status" value="1"/>
</dbReference>
<dbReference type="Gene3D" id="3.40.50.300">
    <property type="entry name" value="P-loop containing nucleotide triphosphate hydrolases"/>
    <property type="match status" value="1"/>
</dbReference>
<dbReference type="PANTHER" id="PTHR16305">
    <property type="entry name" value="TESTICULAR SOLUBLE ADENYLYL CYCLASE"/>
    <property type="match status" value="1"/>
</dbReference>
<name>A0ABP7BGS6_9MICO</name>
<dbReference type="PANTHER" id="PTHR16305:SF28">
    <property type="entry name" value="GUANYLATE CYCLASE DOMAIN-CONTAINING PROTEIN"/>
    <property type="match status" value="1"/>
</dbReference>
<evidence type="ECO:0000313" key="4">
    <source>
        <dbReference type="EMBL" id="GAA3658794.1"/>
    </source>
</evidence>
<reference evidence="5" key="1">
    <citation type="journal article" date="2019" name="Int. J. Syst. Evol. Microbiol.">
        <title>The Global Catalogue of Microorganisms (GCM) 10K type strain sequencing project: providing services to taxonomists for standard genome sequencing and annotation.</title>
        <authorList>
            <consortium name="The Broad Institute Genomics Platform"/>
            <consortium name="The Broad Institute Genome Sequencing Center for Infectious Disease"/>
            <person name="Wu L."/>
            <person name="Ma J."/>
        </authorList>
    </citation>
    <scope>NUCLEOTIDE SEQUENCE [LARGE SCALE GENOMIC DNA]</scope>
    <source>
        <strain evidence="5">JCM 16546</strain>
    </source>
</reference>
<feature type="domain" description="Orc1-like AAA ATPase" evidence="3">
    <location>
        <begin position="2"/>
        <end position="130"/>
    </location>
</feature>
<organism evidence="4 5">
    <name type="scientific">Microbacterium marinilacus</name>
    <dbReference type="NCBI Taxonomy" id="415209"/>
    <lineage>
        <taxon>Bacteria</taxon>
        <taxon>Bacillati</taxon>
        <taxon>Actinomycetota</taxon>
        <taxon>Actinomycetes</taxon>
        <taxon>Micrococcales</taxon>
        <taxon>Microbacteriaceae</taxon>
        <taxon>Microbacterium</taxon>
    </lineage>
</organism>
<keyword evidence="2" id="KW-0067">ATP-binding</keyword>
<gene>
    <name evidence="4" type="ORF">GCM10022202_19220</name>
</gene>
<evidence type="ECO:0000256" key="2">
    <source>
        <dbReference type="ARBA" id="ARBA00022840"/>
    </source>
</evidence>
<evidence type="ECO:0000313" key="5">
    <source>
        <dbReference type="Proteomes" id="UP001410795"/>
    </source>
</evidence>
<keyword evidence="5" id="KW-1185">Reference proteome</keyword>
<evidence type="ECO:0000256" key="1">
    <source>
        <dbReference type="ARBA" id="ARBA00022741"/>
    </source>
</evidence>
<dbReference type="Pfam" id="PF13191">
    <property type="entry name" value="AAA_16"/>
    <property type="match status" value="1"/>
</dbReference>
<dbReference type="Proteomes" id="UP001410795">
    <property type="component" value="Unassembled WGS sequence"/>
</dbReference>
<dbReference type="InterPro" id="IPR041664">
    <property type="entry name" value="AAA_16"/>
</dbReference>